<dbReference type="GO" id="GO:0008234">
    <property type="term" value="F:cysteine-type peptidase activity"/>
    <property type="evidence" value="ECO:0007669"/>
    <property type="project" value="UniProtKB-KW"/>
</dbReference>
<reference evidence="8 9" key="1">
    <citation type="submission" date="2020-07" db="EMBL/GenBank/DDBJ databases">
        <title>Sequencing the genomes of 1000 actinobacteria strains.</title>
        <authorList>
            <person name="Klenk H.-P."/>
        </authorList>
    </citation>
    <scope>NUCLEOTIDE SEQUENCE [LARGE SCALE GENOMIC DNA]</scope>
    <source>
        <strain evidence="8 9">DSM 10309</strain>
    </source>
</reference>
<evidence type="ECO:0000256" key="3">
    <source>
        <dbReference type="ARBA" id="ARBA00022801"/>
    </source>
</evidence>
<dbReference type="GO" id="GO:0006508">
    <property type="term" value="P:proteolysis"/>
    <property type="evidence" value="ECO:0007669"/>
    <property type="project" value="UniProtKB-KW"/>
</dbReference>
<keyword evidence="3 8" id="KW-0378">Hydrolase</keyword>
<feature type="domain" description="NlpC/P60" evidence="7">
    <location>
        <begin position="184"/>
        <end position="298"/>
    </location>
</feature>
<dbReference type="PROSITE" id="PS51935">
    <property type="entry name" value="NLPC_P60"/>
    <property type="match status" value="1"/>
</dbReference>
<dbReference type="PANTHER" id="PTHR47053">
    <property type="entry name" value="MUREIN DD-ENDOPEPTIDASE MEPH-RELATED"/>
    <property type="match status" value="1"/>
</dbReference>
<dbReference type="PANTHER" id="PTHR47053:SF1">
    <property type="entry name" value="MUREIN DD-ENDOPEPTIDASE MEPH-RELATED"/>
    <property type="match status" value="1"/>
</dbReference>
<evidence type="ECO:0000256" key="6">
    <source>
        <dbReference type="SAM" id="Phobius"/>
    </source>
</evidence>
<evidence type="ECO:0000313" key="9">
    <source>
        <dbReference type="Proteomes" id="UP000522688"/>
    </source>
</evidence>
<feature type="compositionally biased region" description="Low complexity" evidence="5">
    <location>
        <begin position="28"/>
        <end position="43"/>
    </location>
</feature>
<keyword evidence="6" id="KW-1133">Transmembrane helix</keyword>
<proteinExistence type="inferred from homology"/>
<keyword evidence="6" id="KW-0472">Membrane</keyword>
<keyword evidence="2" id="KW-0645">Protease</keyword>
<feature type="region of interest" description="Disordered" evidence="5">
    <location>
        <begin position="1"/>
        <end position="49"/>
    </location>
</feature>
<dbReference type="Proteomes" id="UP000522688">
    <property type="component" value="Unassembled WGS sequence"/>
</dbReference>
<evidence type="ECO:0000313" key="8">
    <source>
        <dbReference type="EMBL" id="MBA8813853.1"/>
    </source>
</evidence>
<dbReference type="EMBL" id="JACGWW010000002">
    <property type="protein sequence ID" value="MBA8813853.1"/>
    <property type="molecule type" value="Genomic_DNA"/>
</dbReference>
<comment type="similarity">
    <text evidence="1">Belongs to the peptidase C40 family.</text>
</comment>
<dbReference type="AlphaFoldDB" id="A0A7W3PJA1"/>
<dbReference type="InterPro" id="IPR000064">
    <property type="entry name" value="NLP_P60_dom"/>
</dbReference>
<organism evidence="8 9">
    <name type="scientific">Frigoribacterium faeni</name>
    <dbReference type="NCBI Taxonomy" id="145483"/>
    <lineage>
        <taxon>Bacteria</taxon>
        <taxon>Bacillati</taxon>
        <taxon>Actinomycetota</taxon>
        <taxon>Actinomycetes</taxon>
        <taxon>Micrococcales</taxon>
        <taxon>Microbacteriaceae</taxon>
        <taxon>Frigoribacterium</taxon>
    </lineage>
</organism>
<accession>A0A7W3PJA1</accession>
<sequence>MTRPPHDRATSGQLTPVAPTTPADLPTRSSLRRAAAAAPAPRGRSSRKRTAVSITVMTLTAGLFGTMALPAFAQTPASTDAGSTATAAISQSRTADAQTVSVADGVAAADTGRDGYTATSQATLDQAAAAAAEAVQREAERAELAEQYASYTGPTASDYVASTTDASASTGTAAATGTTATPGEFSLDAVYQTALQYLGTPYVYGGATPAGFDCSGFIMFVYAQYGISLPHSVPAQGALGTPISAAEAQPGDVIIFNDGSHDGFYAGNGMILDAPKPGGVVSVRPLWTSAVHYVRFGV</sequence>
<keyword evidence="6" id="KW-0812">Transmembrane</keyword>
<dbReference type="Gene3D" id="3.90.1720.10">
    <property type="entry name" value="endopeptidase domain like (from Nostoc punctiforme)"/>
    <property type="match status" value="1"/>
</dbReference>
<name>A0A7W3PJA1_9MICO</name>
<dbReference type="SUPFAM" id="SSF54001">
    <property type="entry name" value="Cysteine proteinases"/>
    <property type="match status" value="1"/>
</dbReference>
<comment type="caution">
    <text evidence="8">The sequence shown here is derived from an EMBL/GenBank/DDBJ whole genome shotgun (WGS) entry which is preliminary data.</text>
</comment>
<evidence type="ECO:0000256" key="2">
    <source>
        <dbReference type="ARBA" id="ARBA00022670"/>
    </source>
</evidence>
<dbReference type="Pfam" id="PF00877">
    <property type="entry name" value="NLPC_P60"/>
    <property type="match status" value="1"/>
</dbReference>
<evidence type="ECO:0000256" key="1">
    <source>
        <dbReference type="ARBA" id="ARBA00007074"/>
    </source>
</evidence>
<feature type="transmembrane region" description="Helical" evidence="6">
    <location>
        <begin position="51"/>
        <end position="73"/>
    </location>
</feature>
<dbReference type="RefSeq" id="WP_208720828.1">
    <property type="nucleotide sequence ID" value="NZ_BAAAHR010000003.1"/>
</dbReference>
<evidence type="ECO:0000259" key="7">
    <source>
        <dbReference type="PROSITE" id="PS51935"/>
    </source>
</evidence>
<dbReference type="InterPro" id="IPR038765">
    <property type="entry name" value="Papain-like_cys_pep_sf"/>
</dbReference>
<evidence type="ECO:0000256" key="5">
    <source>
        <dbReference type="SAM" id="MobiDB-lite"/>
    </source>
</evidence>
<dbReference type="InterPro" id="IPR051202">
    <property type="entry name" value="Peptidase_C40"/>
</dbReference>
<protein>
    <submittedName>
        <fullName evidence="8">Cell wall-associated NlpC family hydrolase</fullName>
    </submittedName>
</protein>
<gene>
    <name evidence="8" type="ORF">FB463_002102</name>
</gene>
<evidence type="ECO:0000256" key="4">
    <source>
        <dbReference type="ARBA" id="ARBA00022807"/>
    </source>
</evidence>
<keyword evidence="4" id="KW-0788">Thiol protease</keyword>